<dbReference type="Gene3D" id="3.40.50.1820">
    <property type="entry name" value="alpha/beta hydrolase"/>
    <property type="match status" value="1"/>
</dbReference>
<dbReference type="PANTHER" id="PTHR22946">
    <property type="entry name" value="DIENELACTONE HYDROLASE DOMAIN-CONTAINING PROTEIN-RELATED"/>
    <property type="match status" value="1"/>
</dbReference>
<evidence type="ECO:0000259" key="3">
    <source>
        <dbReference type="Pfam" id="PF00561"/>
    </source>
</evidence>
<dbReference type="InterPro" id="IPR017208">
    <property type="entry name" value="UCP037442_abhydr"/>
</dbReference>
<evidence type="ECO:0000256" key="1">
    <source>
        <dbReference type="ARBA" id="ARBA00022801"/>
    </source>
</evidence>
<comment type="similarity">
    <text evidence="2">Belongs to the AB hydrolase superfamily. FUS2 hydrolase family.</text>
</comment>
<gene>
    <name evidence="4" type="ORF">GP2_042_00190</name>
</gene>
<comment type="caution">
    <text evidence="4">The sequence shown here is derived from an EMBL/GenBank/DDBJ whole genome shotgun (WGS) entry which is preliminary data.</text>
</comment>
<feature type="domain" description="AB hydrolase-1" evidence="3">
    <location>
        <begin position="53"/>
        <end position="156"/>
    </location>
</feature>
<dbReference type="InterPro" id="IPR050261">
    <property type="entry name" value="FrsA_esterase"/>
</dbReference>
<accession>A0ABQ0IQG1</accession>
<proteinExistence type="inferred from homology"/>
<protein>
    <recommendedName>
        <fullName evidence="3">AB hydrolase-1 domain-containing protein</fullName>
    </recommendedName>
</protein>
<name>A0ABQ0IQG1_9ACTN</name>
<dbReference type="SUPFAM" id="SSF53474">
    <property type="entry name" value="alpha/beta-Hydrolases"/>
    <property type="match status" value="1"/>
</dbReference>
<evidence type="ECO:0000313" key="5">
    <source>
        <dbReference type="Proteomes" id="UP000035021"/>
    </source>
</evidence>
<dbReference type="EMBL" id="BAOQ01000042">
    <property type="protein sequence ID" value="GAC85793.1"/>
    <property type="molecule type" value="Genomic_DNA"/>
</dbReference>
<dbReference type="Pfam" id="PF00561">
    <property type="entry name" value="Abhydrolase_1"/>
    <property type="match status" value="1"/>
</dbReference>
<evidence type="ECO:0000256" key="2">
    <source>
        <dbReference type="ARBA" id="ARBA00038115"/>
    </source>
</evidence>
<dbReference type="RefSeq" id="WP_006902046.1">
    <property type="nucleotide sequence ID" value="NZ_BAOQ01000042.1"/>
</dbReference>
<organism evidence="4 5">
    <name type="scientific">Gordonia paraffinivorans NBRC 108238</name>
    <dbReference type="NCBI Taxonomy" id="1223543"/>
    <lineage>
        <taxon>Bacteria</taxon>
        <taxon>Bacillati</taxon>
        <taxon>Actinomycetota</taxon>
        <taxon>Actinomycetes</taxon>
        <taxon>Mycobacteriales</taxon>
        <taxon>Gordoniaceae</taxon>
        <taxon>Gordonia</taxon>
    </lineage>
</organism>
<keyword evidence="1" id="KW-0378">Hydrolase</keyword>
<dbReference type="InterPro" id="IPR029058">
    <property type="entry name" value="AB_hydrolase_fold"/>
</dbReference>
<dbReference type="Proteomes" id="UP000035021">
    <property type="component" value="Unassembled WGS sequence"/>
</dbReference>
<dbReference type="PIRSF" id="PIRSF037442">
    <property type="entry name" value="UCP037442_abhydr"/>
    <property type="match status" value="1"/>
</dbReference>
<dbReference type="InterPro" id="IPR000073">
    <property type="entry name" value="AB_hydrolase_1"/>
</dbReference>
<keyword evidence="5" id="KW-1185">Reference proteome</keyword>
<sequence>MSETGFEVVFEDVEVRCADGLVLQARYFHPAELPDAADRAVIVAPATGVQARYYRRFATHLARNGFAALVPDYRGIGRSAPDTAREYRALKARWHEWGTLDVEACILWLRDRLGPRARLSAVGHSFGGFAVVLAEHAGELDRVMMVGAQHAHWPDYAKTERYRLFLKWHVFMPVVAGVLGYFPGKRLGWLENLPKGVALDWARGAADYSTTIGDRGTEILGRSAQLELRVLAVNSTDDPYATPAAVRRTLAYLPRCTCEEIYYTPDMLGVAEIGHFGLFHDRFENTFWRWAVDWLVDSSAPEASSV</sequence>
<dbReference type="PANTHER" id="PTHR22946:SF9">
    <property type="entry name" value="POLYKETIDE TRANSFERASE AF380"/>
    <property type="match status" value="1"/>
</dbReference>
<evidence type="ECO:0000313" key="4">
    <source>
        <dbReference type="EMBL" id="GAC85793.1"/>
    </source>
</evidence>
<reference evidence="4 5" key="1">
    <citation type="submission" date="2013-02" db="EMBL/GenBank/DDBJ databases">
        <title>Whole genome shotgun sequence of Gordonia paraffinivorans NBRC 108238.</title>
        <authorList>
            <person name="Isaki-Nakamura S."/>
            <person name="Hosoyama A."/>
            <person name="Tsuchikane K."/>
            <person name="Ando Y."/>
            <person name="Baba S."/>
            <person name="Ohji S."/>
            <person name="Hamada M."/>
            <person name="Tamura T."/>
            <person name="Yamazoe A."/>
            <person name="Yamazaki S."/>
            <person name="Fujita N."/>
        </authorList>
    </citation>
    <scope>NUCLEOTIDE SEQUENCE [LARGE SCALE GENOMIC DNA]</scope>
    <source>
        <strain evidence="4 5">NBRC 108238</strain>
    </source>
</reference>